<protein>
    <submittedName>
        <fullName evidence="3">Antiviral protein</fullName>
    </submittedName>
</protein>
<dbReference type="InterPro" id="IPR016187">
    <property type="entry name" value="CTDL_fold"/>
</dbReference>
<feature type="domain" description="C-type lectin" evidence="2">
    <location>
        <begin position="40"/>
        <end position="166"/>
    </location>
</feature>
<dbReference type="SMART" id="SM00034">
    <property type="entry name" value="CLECT"/>
    <property type="match status" value="1"/>
</dbReference>
<dbReference type="EMBL" id="QCYY01002311">
    <property type="protein sequence ID" value="ROT71312.1"/>
    <property type="molecule type" value="Genomic_DNA"/>
</dbReference>
<proteinExistence type="predicted"/>
<feature type="chain" id="PRO_5019519724" evidence="1">
    <location>
        <begin position="20"/>
        <end position="176"/>
    </location>
</feature>
<dbReference type="Gene3D" id="3.10.100.10">
    <property type="entry name" value="Mannose-Binding Protein A, subunit A"/>
    <property type="match status" value="1"/>
</dbReference>
<evidence type="ECO:0000313" key="4">
    <source>
        <dbReference type="Proteomes" id="UP000283509"/>
    </source>
</evidence>
<name>A0A423T459_PENVA</name>
<keyword evidence="4" id="KW-1185">Reference proteome</keyword>
<sequence>MNLALLVFLTLGVVGTAVATLYEKSANESKAVCYSPYTPIGNRCLFVEPQTEGTWYQMRDFCYLVNGNLLKLDDANLLTDIVEYITYQVGVNRDYWIGGSDENHEGLWLWMDGTIMRTGVPLWYHCTSVAQQPNGGGSENCAVMRWDSFYHIHDESCYTVRSVICESTAHKSADKF</sequence>
<dbReference type="AlphaFoldDB" id="A0A423T459"/>
<dbReference type="PANTHER" id="PTHR22803">
    <property type="entry name" value="MANNOSE, PHOSPHOLIPASE, LECTIN RECEPTOR RELATED"/>
    <property type="match status" value="1"/>
</dbReference>
<dbReference type="SUPFAM" id="SSF56436">
    <property type="entry name" value="C-type lectin-like"/>
    <property type="match status" value="1"/>
</dbReference>
<dbReference type="CDD" id="cd00037">
    <property type="entry name" value="CLECT"/>
    <property type="match status" value="1"/>
</dbReference>
<reference evidence="3 4" key="1">
    <citation type="submission" date="2018-04" db="EMBL/GenBank/DDBJ databases">
        <authorList>
            <person name="Zhang X."/>
            <person name="Yuan J."/>
            <person name="Li F."/>
            <person name="Xiang J."/>
        </authorList>
    </citation>
    <scope>NUCLEOTIDE SEQUENCE [LARGE SCALE GENOMIC DNA]</scope>
    <source>
        <tissue evidence="3">Muscle</tissue>
    </source>
</reference>
<gene>
    <name evidence="3" type="ORF">C7M84_010374</name>
</gene>
<organism evidence="3 4">
    <name type="scientific">Penaeus vannamei</name>
    <name type="common">Whiteleg shrimp</name>
    <name type="synonym">Litopenaeus vannamei</name>
    <dbReference type="NCBI Taxonomy" id="6689"/>
    <lineage>
        <taxon>Eukaryota</taxon>
        <taxon>Metazoa</taxon>
        <taxon>Ecdysozoa</taxon>
        <taxon>Arthropoda</taxon>
        <taxon>Crustacea</taxon>
        <taxon>Multicrustacea</taxon>
        <taxon>Malacostraca</taxon>
        <taxon>Eumalacostraca</taxon>
        <taxon>Eucarida</taxon>
        <taxon>Decapoda</taxon>
        <taxon>Dendrobranchiata</taxon>
        <taxon>Penaeoidea</taxon>
        <taxon>Penaeidae</taxon>
        <taxon>Penaeus</taxon>
    </lineage>
</organism>
<feature type="signal peptide" evidence="1">
    <location>
        <begin position="1"/>
        <end position="19"/>
    </location>
</feature>
<comment type="caution">
    <text evidence="3">The sequence shown here is derived from an EMBL/GenBank/DDBJ whole genome shotgun (WGS) entry which is preliminary data.</text>
</comment>
<evidence type="ECO:0000259" key="2">
    <source>
        <dbReference type="PROSITE" id="PS50041"/>
    </source>
</evidence>
<accession>A0A423T459</accession>
<dbReference type="OrthoDB" id="2142683at2759"/>
<dbReference type="PROSITE" id="PS50041">
    <property type="entry name" value="C_TYPE_LECTIN_2"/>
    <property type="match status" value="1"/>
</dbReference>
<evidence type="ECO:0000256" key="1">
    <source>
        <dbReference type="SAM" id="SignalP"/>
    </source>
</evidence>
<dbReference type="InterPro" id="IPR050111">
    <property type="entry name" value="C-type_lectin/snaclec_domain"/>
</dbReference>
<dbReference type="SMR" id="A0A423T459"/>
<dbReference type="Pfam" id="PF00059">
    <property type="entry name" value="Lectin_C"/>
    <property type="match status" value="1"/>
</dbReference>
<dbReference type="Proteomes" id="UP000283509">
    <property type="component" value="Unassembled WGS sequence"/>
</dbReference>
<keyword evidence="1" id="KW-0732">Signal</keyword>
<reference evidence="3 4" key="2">
    <citation type="submission" date="2019-01" db="EMBL/GenBank/DDBJ databases">
        <title>The decoding of complex shrimp genome reveals the adaptation for benthos swimmer, frequently molting mechanism and breeding impact on genome.</title>
        <authorList>
            <person name="Sun Y."/>
            <person name="Gao Y."/>
            <person name="Yu Y."/>
        </authorList>
    </citation>
    <scope>NUCLEOTIDE SEQUENCE [LARGE SCALE GENOMIC DNA]</scope>
    <source>
        <tissue evidence="3">Muscle</tissue>
    </source>
</reference>
<dbReference type="InterPro" id="IPR016186">
    <property type="entry name" value="C-type_lectin-like/link_sf"/>
</dbReference>
<dbReference type="InterPro" id="IPR001304">
    <property type="entry name" value="C-type_lectin-like"/>
</dbReference>
<evidence type="ECO:0000313" key="3">
    <source>
        <dbReference type="EMBL" id="ROT71312.1"/>
    </source>
</evidence>